<evidence type="ECO:0000313" key="11">
    <source>
        <dbReference type="Proteomes" id="UP000094385"/>
    </source>
</evidence>
<comment type="subcellular location">
    <subcellularLocation>
        <location evidence="1">Nucleus</location>
    </subcellularLocation>
</comment>
<dbReference type="GO" id="GO:0003688">
    <property type="term" value="F:DNA replication origin binding"/>
    <property type="evidence" value="ECO:0007669"/>
    <property type="project" value="TreeGrafter"/>
</dbReference>
<keyword evidence="11" id="KW-1185">Reference proteome</keyword>
<keyword evidence="6" id="KW-0539">Nucleus</keyword>
<dbReference type="Pfam" id="PF21639">
    <property type="entry name" value="ORC5_lid"/>
    <property type="match status" value="1"/>
</dbReference>
<dbReference type="Pfam" id="PF14630">
    <property type="entry name" value="ORC5_C"/>
    <property type="match status" value="1"/>
</dbReference>
<evidence type="ECO:0000313" key="10">
    <source>
        <dbReference type="EMBL" id="ODQ72512.1"/>
    </source>
</evidence>
<gene>
    <name evidence="10" type="ORF">LIPSTDRAFT_111656</name>
</gene>
<name>A0A1E3Q5T6_LIPST</name>
<evidence type="ECO:0000259" key="7">
    <source>
        <dbReference type="Pfam" id="PF13191"/>
    </source>
</evidence>
<evidence type="ECO:0000256" key="3">
    <source>
        <dbReference type="ARBA" id="ARBA00022705"/>
    </source>
</evidence>
<dbReference type="InterPro" id="IPR027417">
    <property type="entry name" value="P-loop_NTPase"/>
</dbReference>
<dbReference type="AlphaFoldDB" id="A0A1E3Q5T6"/>
<proteinExistence type="inferred from homology"/>
<dbReference type="STRING" id="675824.A0A1E3Q5T6"/>
<feature type="domain" description="Orc1-like AAA ATPase" evidence="7">
    <location>
        <begin position="15"/>
        <end position="142"/>
    </location>
</feature>
<dbReference type="PANTHER" id="PTHR12705:SF0">
    <property type="entry name" value="ORIGIN RECOGNITION COMPLEX SUBUNIT 5"/>
    <property type="match status" value="1"/>
</dbReference>
<dbReference type="Proteomes" id="UP000094385">
    <property type="component" value="Unassembled WGS sequence"/>
</dbReference>
<comment type="similarity">
    <text evidence="2">Belongs to the ORC5 family.</text>
</comment>
<feature type="domain" description="ORC5 lid" evidence="9">
    <location>
        <begin position="225"/>
        <end position="290"/>
    </location>
</feature>
<dbReference type="InterPro" id="IPR020796">
    <property type="entry name" value="ORC5"/>
</dbReference>
<feature type="domain" description="Origin recognition complex subunit 5 C-terminal" evidence="8">
    <location>
        <begin position="318"/>
        <end position="460"/>
    </location>
</feature>
<dbReference type="InterPro" id="IPR047088">
    <property type="entry name" value="ORC5_C"/>
</dbReference>
<dbReference type="InterPro" id="IPR041664">
    <property type="entry name" value="AAA_16"/>
</dbReference>
<reference evidence="10 11" key="1">
    <citation type="journal article" date="2016" name="Proc. Natl. Acad. Sci. U.S.A.">
        <title>Comparative genomics of biotechnologically important yeasts.</title>
        <authorList>
            <person name="Riley R."/>
            <person name="Haridas S."/>
            <person name="Wolfe K.H."/>
            <person name="Lopes M.R."/>
            <person name="Hittinger C.T."/>
            <person name="Goeker M."/>
            <person name="Salamov A.A."/>
            <person name="Wisecaver J.H."/>
            <person name="Long T.M."/>
            <person name="Calvey C.H."/>
            <person name="Aerts A.L."/>
            <person name="Barry K.W."/>
            <person name="Choi C."/>
            <person name="Clum A."/>
            <person name="Coughlan A.Y."/>
            <person name="Deshpande S."/>
            <person name="Douglass A.P."/>
            <person name="Hanson S.J."/>
            <person name="Klenk H.-P."/>
            <person name="LaButti K.M."/>
            <person name="Lapidus A."/>
            <person name="Lindquist E.A."/>
            <person name="Lipzen A.M."/>
            <person name="Meier-Kolthoff J.P."/>
            <person name="Ohm R.A."/>
            <person name="Otillar R.P."/>
            <person name="Pangilinan J.L."/>
            <person name="Peng Y."/>
            <person name="Rokas A."/>
            <person name="Rosa C.A."/>
            <person name="Scheuner C."/>
            <person name="Sibirny A.A."/>
            <person name="Slot J.C."/>
            <person name="Stielow J.B."/>
            <person name="Sun H."/>
            <person name="Kurtzman C.P."/>
            <person name="Blackwell M."/>
            <person name="Grigoriev I.V."/>
            <person name="Jeffries T.W."/>
        </authorList>
    </citation>
    <scope>NUCLEOTIDE SEQUENCE [LARGE SCALE GENOMIC DNA]</scope>
    <source>
        <strain evidence="10 11">NRRL Y-11557</strain>
    </source>
</reference>
<organism evidence="10 11">
    <name type="scientific">Lipomyces starkeyi NRRL Y-11557</name>
    <dbReference type="NCBI Taxonomy" id="675824"/>
    <lineage>
        <taxon>Eukaryota</taxon>
        <taxon>Fungi</taxon>
        <taxon>Dikarya</taxon>
        <taxon>Ascomycota</taxon>
        <taxon>Saccharomycotina</taxon>
        <taxon>Lipomycetes</taxon>
        <taxon>Lipomycetales</taxon>
        <taxon>Lipomycetaceae</taxon>
        <taxon>Lipomyces</taxon>
    </lineage>
</organism>
<dbReference type="GO" id="GO:0005664">
    <property type="term" value="C:nuclear origin of replication recognition complex"/>
    <property type="evidence" value="ECO:0007669"/>
    <property type="project" value="TreeGrafter"/>
</dbReference>
<dbReference type="Gene3D" id="3.40.50.300">
    <property type="entry name" value="P-loop containing nucleotide triphosphate hydrolases"/>
    <property type="match status" value="1"/>
</dbReference>
<evidence type="ECO:0000259" key="8">
    <source>
        <dbReference type="Pfam" id="PF14630"/>
    </source>
</evidence>
<evidence type="ECO:0000259" key="9">
    <source>
        <dbReference type="Pfam" id="PF21639"/>
    </source>
</evidence>
<accession>A0A1E3Q5T6</accession>
<sequence length="462" mass="52440">MTDLTDNRLQELTLEFPARYNQFDLLNSVLSKDKTTNPTAIALVGQSSSGKSCVLRRFLQEVQFSHTWLSCDECVTLRVLLQRILAALRAIGTQDPNKLDYSVLCHNSTLFVTQLNDTLRALALEEAHFVVLDRIDELGEPYESFYQLIINIGNMLRYDGITFILVSSRSEPRSSVTTTFPHIYFPPYSKAESLAILRKESPDSIRSMLGSTERKLSDAQLTSLWSSYSQVIIDTYFPLYGPDIQQLKAIVRRVFPTYAKPVLDGVVGILASNRNYHGFVKLYKINQPLLTSEEFVRNSFVSYVQGTGAAESTGHHDMPMYAKYLLCAAYLASYSKPRYDIRLFSRIRESRRRVRNTAKQKFKDKINSRNLAPSPFEYERLLAIFQCIVPDRIDSVTDIQTQVATLATLKLITRVGIGSDSSGGSSIDILGSTSKWRVNVSWDIILQISRDIKLQIENYLMD</sequence>
<protein>
    <recommendedName>
        <fullName evidence="12">Orc1-like AAA ATPase domain-containing protein</fullName>
    </recommendedName>
</protein>
<dbReference type="SUPFAM" id="SSF52540">
    <property type="entry name" value="P-loop containing nucleoside triphosphate hydrolases"/>
    <property type="match status" value="1"/>
</dbReference>
<dbReference type="EMBL" id="KV454295">
    <property type="protein sequence ID" value="ODQ72512.1"/>
    <property type="molecule type" value="Genomic_DNA"/>
</dbReference>
<dbReference type="Pfam" id="PF13191">
    <property type="entry name" value="AAA_16"/>
    <property type="match status" value="1"/>
</dbReference>
<evidence type="ECO:0000256" key="2">
    <source>
        <dbReference type="ARBA" id="ARBA00006269"/>
    </source>
</evidence>
<keyword evidence="4" id="KW-0547">Nucleotide-binding</keyword>
<dbReference type="GO" id="GO:0006270">
    <property type="term" value="P:DNA replication initiation"/>
    <property type="evidence" value="ECO:0007669"/>
    <property type="project" value="TreeGrafter"/>
</dbReference>
<evidence type="ECO:0000256" key="4">
    <source>
        <dbReference type="ARBA" id="ARBA00022741"/>
    </source>
</evidence>
<evidence type="ECO:0000256" key="1">
    <source>
        <dbReference type="ARBA" id="ARBA00004123"/>
    </source>
</evidence>
<dbReference type="OrthoDB" id="365981at2759"/>
<keyword evidence="3" id="KW-0235">DNA replication</keyword>
<dbReference type="PANTHER" id="PTHR12705">
    <property type="entry name" value="ORIGIN RECOGNITION COMPLEX SUBUNIT 5"/>
    <property type="match status" value="1"/>
</dbReference>
<evidence type="ECO:0000256" key="6">
    <source>
        <dbReference type="ARBA" id="ARBA00023242"/>
    </source>
</evidence>
<dbReference type="InterPro" id="IPR048866">
    <property type="entry name" value="ORC5_lid"/>
</dbReference>
<keyword evidence="5" id="KW-0067">ATP-binding</keyword>
<evidence type="ECO:0008006" key="12">
    <source>
        <dbReference type="Google" id="ProtNLM"/>
    </source>
</evidence>
<evidence type="ECO:0000256" key="5">
    <source>
        <dbReference type="ARBA" id="ARBA00022840"/>
    </source>
</evidence>